<feature type="compositionally biased region" description="Polar residues" evidence="1">
    <location>
        <begin position="17"/>
        <end position="34"/>
    </location>
</feature>
<evidence type="ECO:0000313" key="2">
    <source>
        <dbReference type="RefSeq" id="XP_028151746.1"/>
    </source>
</evidence>
<sequence length="271" mass="30098">MLPTTSTDPINNDYIPTASTAPTTLTDQINNENIPTASAAPTTSTDPINNENIPRTQTISSFTPTLSTKHNTHILPATHATQSTDTQQISHDPPSNKRTISEIISPPPNDTPENSSFPAPKLKKPKSWIKKPIQVLEDIKNSARLMYDDTSVTHSISYETFVDILESVHGTADPISLIKTYTNDLESVLNLLSQLHENLPNKKSKARCTRHKPTFNTVPPWTISIPTINTKLSIHKKTDNHPKVLYQYALQELKTYSNHNLGGSRSSIYVQ</sequence>
<feature type="compositionally biased region" description="Polar residues" evidence="1">
    <location>
        <begin position="46"/>
        <end position="55"/>
    </location>
</feature>
<accession>A0A6P7GPB8</accession>
<gene>
    <name evidence="2" type="primary">LOC114345122</name>
</gene>
<organism evidence="2">
    <name type="scientific">Diabrotica virgifera virgifera</name>
    <name type="common">western corn rootworm</name>
    <dbReference type="NCBI Taxonomy" id="50390"/>
    <lineage>
        <taxon>Eukaryota</taxon>
        <taxon>Metazoa</taxon>
        <taxon>Ecdysozoa</taxon>
        <taxon>Arthropoda</taxon>
        <taxon>Hexapoda</taxon>
        <taxon>Insecta</taxon>
        <taxon>Pterygota</taxon>
        <taxon>Neoptera</taxon>
        <taxon>Endopterygota</taxon>
        <taxon>Coleoptera</taxon>
        <taxon>Polyphaga</taxon>
        <taxon>Cucujiformia</taxon>
        <taxon>Chrysomeloidea</taxon>
        <taxon>Chrysomelidae</taxon>
        <taxon>Galerucinae</taxon>
        <taxon>Diabroticina</taxon>
        <taxon>Diabroticites</taxon>
        <taxon>Diabrotica</taxon>
    </lineage>
</organism>
<proteinExistence type="predicted"/>
<protein>
    <submittedName>
        <fullName evidence="2">Uncharacterized protein LOC114345122</fullName>
    </submittedName>
</protein>
<feature type="compositionally biased region" description="Polar residues" evidence="1">
    <location>
        <begin position="79"/>
        <end position="90"/>
    </location>
</feature>
<evidence type="ECO:0000256" key="1">
    <source>
        <dbReference type="SAM" id="MobiDB-lite"/>
    </source>
</evidence>
<feature type="compositionally biased region" description="Polar residues" evidence="1">
    <location>
        <begin position="1"/>
        <end position="10"/>
    </location>
</feature>
<feature type="region of interest" description="Disordered" evidence="1">
    <location>
        <begin position="78"/>
        <end position="123"/>
    </location>
</feature>
<reference evidence="2" key="1">
    <citation type="submission" date="2025-08" db="UniProtKB">
        <authorList>
            <consortium name="RefSeq"/>
        </authorList>
    </citation>
    <scope>IDENTIFICATION</scope>
    <source>
        <tissue evidence="2">Whole insect</tissue>
    </source>
</reference>
<dbReference type="RefSeq" id="XP_028151746.1">
    <property type="nucleotide sequence ID" value="XM_028295945.1"/>
</dbReference>
<name>A0A6P7GPB8_DIAVI</name>
<feature type="compositionally biased region" description="Low complexity" evidence="1">
    <location>
        <begin position="35"/>
        <end position="45"/>
    </location>
</feature>
<feature type="region of interest" description="Disordered" evidence="1">
    <location>
        <begin position="1"/>
        <end position="55"/>
    </location>
</feature>
<dbReference type="AlphaFoldDB" id="A0A6P7GPB8"/>
<dbReference type="InParanoid" id="A0A6P7GPB8"/>